<evidence type="ECO:0000256" key="1">
    <source>
        <dbReference type="ARBA" id="ARBA00010564"/>
    </source>
</evidence>
<dbReference type="EMBL" id="CP014503">
    <property type="protein sequence ID" value="ANB15184.1"/>
    <property type="molecule type" value="Genomic_DNA"/>
</dbReference>
<keyword evidence="2 9" id="KW-0004">4Fe-4S</keyword>
<keyword evidence="13" id="KW-1185">Reference proteome</keyword>
<dbReference type="GeneID" id="30034760"/>
<evidence type="ECO:0000256" key="7">
    <source>
        <dbReference type="ARBA" id="ARBA00023014"/>
    </source>
</evidence>
<keyword evidence="6 9" id="KW-0408">Iron</keyword>
<proteinExistence type="inferred from homology"/>
<dbReference type="InterPro" id="IPR016558">
    <property type="entry name" value="DNA_primase_lsu_euk"/>
</dbReference>
<keyword evidence="7 9" id="KW-0411">Iron-sulfur</keyword>
<dbReference type="AlphaFoldDB" id="A0A167FE35"/>
<comment type="similarity">
    <text evidence="1 9">Belongs to the eukaryotic-type primase large subunit family.</text>
</comment>
<dbReference type="GO" id="GO:0051539">
    <property type="term" value="F:4 iron, 4 sulfur cluster binding"/>
    <property type="evidence" value="ECO:0007669"/>
    <property type="project" value="UniProtKB-UniRule"/>
</dbReference>
<dbReference type="Pfam" id="PF26466">
    <property type="entry name" value="DNA_primase_lrg_N"/>
    <property type="match status" value="1"/>
</dbReference>
<comment type="cofactor">
    <cofactor evidence="9">
        <name>[4Fe-4S] cluster</name>
        <dbReference type="ChEBI" id="CHEBI:49883"/>
    </cofactor>
    <text evidence="9">Binds 1 [4Fe-4S] cluster.</text>
</comment>
<protein>
    <recommendedName>
        <fullName evidence="9">DNA primase large subunit</fullName>
    </recommendedName>
</protein>
<keyword evidence="4 9" id="KW-0235">DNA replication</keyword>
<comment type="function">
    <text evidence="9">DNA primase is the polymerase that synthesizes small RNA primers for the Okazaki fragments made during discontinuous DNA replication.</text>
</comment>
<dbReference type="GO" id="GO:0005635">
    <property type="term" value="C:nuclear envelope"/>
    <property type="evidence" value="ECO:0007669"/>
    <property type="project" value="EnsemblFungi"/>
</dbReference>
<gene>
    <name evidence="12" type="primary">PRI2</name>
    <name evidence="12" type="ORF">AWJ20_2808</name>
</gene>
<dbReference type="CDD" id="cd07322">
    <property type="entry name" value="PriL_PriS_Eukaryotic"/>
    <property type="match status" value="1"/>
</dbReference>
<name>A0A167FE35_9ASCO</name>
<accession>A0A167FE35</accession>
<sequence length="464" mass="53273">MYRHSKRRVLERNNIVGDDSTVTPANYPHRLSFYALPPLEEITLDQFELWAIDRLKVLAEVERCIVNNITGQTMESLLKPVLAEHLPLGTHGSAIESERKKDHYSHYILRLAFCRNEDLRAKLVRLETALFKYRFATDDSNDRKSFIQDLNLDWEQVSQQEKDTLAAELAHATVPSPAINETYFKVDFERVCDLVESRRVLVKRGKAYVPNSLQQSLIAAEFSSRLDQALMLTARALPRLEEDQRLVPVLTHLSSGFAWQTYSGPIYSDEGFTADSVAALDRAGHFPLCMHNMQRGLEVNQHLKYEGRKQYGTFLRAIGLSVEESLKFWRMMFKKVTDDKFNKEYAYNIKHSYGLVGSRRAYEPQNCVHIGMSGVGRDEIHGCPYKEFSPDRLASELREMGITDTAELSKIRDLTQKHQYSMACTRVFELTHQGGEPSKETIMAPNTYFSLSYEHAKKTELSQS</sequence>
<keyword evidence="3 9" id="KW-0639">Primosome</keyword>
<feature type="binding site" evidence="10">
    <location>
        <position position="383"/>
    </location>
    <ligand>
        <name>[4Fe-4S] cluster</name>
        <dbReference type="ChEBI" id="CHEBI:49883"/>
    </ligand>
</feature>
<keyword evidence="5 9" id="KW-0479">Metal-binding</keyword>
<evidence type="ECO:0000259" key="11">
    <source>
        <dbReference type="Pfam" id="PF04104"/>
    </source>
</evidence>
<evidence type="ECO:0000313" key="12">
    <source>
        <dbReference type="EMBL" id="ANB15184.1"/>
    </source>
</evidence>
<evidence type="ECO:0000256" key="5">
    <source>
        <dbReference type="ARBA" id="ARBA00022723"/>
    </source>
</evidence>
<evidence type="ECO:0000256" key="6">
    <source>
        <dbReference type="ARBA" id="ARBA00023004"/>
    </source>
</evidence>
<dbReference type="GO" id="GO:0046872">
    <property type="term" value="F:metal ion binding"/>
    <property type="evidence" value="ECO:0007669"/>
    <property type="project" value="UniProtKB-UniRule"/>
</dbReference>
<dbReference type="GO" id="GO:0006269">
    <property type="term" value="P:DNA replication, synthesis of primer"/>
    <property type="evidence" value="ECO:0007669"/>
    <property type="project" value="UniProtKB-KW"/>
</dbReference>
<dbReference type="InterPro" id="IPR058560">
    <property type="entry name" value="DNA_primase_C"/>
</dbReference>
<organism evidence="12 13">
    <name type="scientific">Sugiyamaella lignohabitans</name>
    <dbReference type="NCBI Taxonomy" id="796027"/>
    <lineage>
        <taxon>Eukaryota</taxon>
        <taxon>Fungi</taxon>
        <taxon>Dikarya</taxon>
        <taxon>Ascomycota</taxon>
        <taxon>Saccharomycotina</taxon>
        <taxon>Dipodascomycetes</taxon>
        <taxon>Dipodascales</taxon>
        <taxon>Trichomonascaceae</taxon>
        <taxon>Sugiyamaella</taxon>
    </lineage>
</organism>
<evidence type="ECO:0000256" key="3">
    <source>
        <dbReference type="ARBA" id="ARBA00022515"/>
    </source>
</evidence>
<dbReference type="GO" id="GO:0003899">
    <property type="term" value="F:DNA-directed RNA polymerase activity"/>
    <property type="evidence" value="ECO:0007669"/>
    <property type="project" value="EnsemblFungi"/>
</dbReference>
<dbReference type="GO" id="GO:0003697">
    <property type="term" value="F:single-stranded DNA binding"/>
    <property type="evidence" value="ECO:0007669"/>
    <property type="project" value="EnsemblFungi"/>
</dbReference>
<feature type="binding site" evidence="10">
    <location>
        <position position="367"/>
    </location>
    <ligand>
        <name>[4Fe-4S] cluster</name>
        <dbReference type="ChEBI" id="CHEBI:49883"/>
    </ligand>
</feature>
<feature type="binding site" evidence="10">
    <location>
        <position position="424"/>
    </location>
    <ligand>
        <name>[4Fe-4S] cluster</name>
        <dbReference type="ChEBI" id="CHEBI:49883"/>
    </ligand>
</feature>
<dbReference type="PIRSF" id="PIRSF009449">
    <property type="entry name" value="DNA_primase_large_subunit"/>
    <property type="match status" value="1"/>
</dbReference>
<dbReference type="OrthoDB" id="421393at2759"/>
<dbReference type="KEGG" id="slb:AWJ20_2808"/>
<evidence type="ECO:0000256" key="4">
    <source>
        <dbReference type="ARBA" id="ARBA00022705"/>
    </source>
</evidence>
<reference evidence="12 13" key="1">
    <citation type="submission" date="2016-02" db="EMBL/GenBank/DDBJ databases">
        <title>Complete genome sequence and transcriptome regulation of the pentose utilising yeast Sugiyamaella lignohabitans.</title>
        <authorList>
            <person name="Bellasio M."/>
            <person name="Peymann A."/>
            <person name="Valli M."/>
            <person name="Sipitzky M."/>
            <person name="Graf A."/>
            <person name="Sauer M."/>
            <person name="Marx H."/>
            <person name="Mattanovich D."/>
        </authorList>
    </citation>
    <scope>NUCLEOTIDE SEQUENCE [LARGE SCALE GENOMIC DNA]</scope>
    <source>
        <strain evidence="12 13">CBS 10342</strain>
    </source>
</reference>
<evidence type="ECO:0000256" key="9">
    <source>
        <dbReference type="PIRNR" id="PIRNR009449"/>
    </source>
</evidence>
<dbReference type="Proteomes" id="UP000189580">
    <property type="component" value="Chromosome b"/>
</dbReference>
<evidence type="ECO:0000256" key="2">
    <source>
        <dbReference type="ARBA" id="ARBA00022485"/>
    </source>
</evidence>
<dbReference type="InterPro" id="IPR007238">
    <property type="entry name" value="DNA_primase_lsu_euk/arc"/>
</dbReference>
<feature type="binding site" evidence="10">
    <location>
        <position position="289"/>
    </location>
    <ligand>
        <name>[4Fe-4S] cluster</name>
        <dbReference type="ChEBI" id="CHEBI:49883"/>
    </ligand>
</feature>
<evidence type="ECO:0000256" key="10">
    <source>
        <dbReference type="PIRSR" id="PIRSR009449-1"/>
    </source>
</evidence>
<dbReference type="PANTHER" id="PTHR10537:SF3">
    <property type="entry name" value="DNA PRIMASE LARGE SUBUNIT"/>
    <property type="match status" value="1"/>
</dbReference>
<dbReference type="Pfam" id="PF04104">
    <property type="entry name" value="DNA_primase_lrg"/>
    <property type="match status" value="1"/>
</dbReference>
<keyword evidence="8 9" id="KW-0238">DNA-binding</keyword>
<evidence type="ECO:0000313" key="13">
    <source>
        <dbReference type="Proteomes" id="UP000189580"/>
    </source>
</evidence>
<dbReference type="Gene3D" id="1.20.930.80">
    <property type="match status" value="1"/>
</dbReference>
<dbReference type="RefSeq" id="XP_018737661.1">
    <property type="nucleotide sequence ID" value="XM_018879778.1"/>
</dbReference>
<dbReference type="PANTHER" id="PTHR10537">
    <property type="entry name" value="DNA PRIMASE LARGE SUBUNIT"/>
    <property type="match status" value="1"/>
</dbReference>
<dbReference type="GO" id="GO:0006302">
    <property type="term" value="P:double-strand break repair"/>
    <property type="evidence" value="ECO:0007669"/>
    <property type="project" value="EnsemblFungi"/>
</dbReference>
<dbReference type="GO" id="GO:0006270">
    <property type="term" value="P:DNA replication initiation"/>
    <property type="evidence" value="ECO:0007669"/>
    <property type="project" value="EnsemblFungi"/>
</dbReference>
<feature type="domain" description="DNA primase large subunit C-terminal" evidence="11">
    <location>
        <begin position="283"/>
        <end position="449"/>
    </location>
</feature>
<dbReference type="GO" id="GO:0005658">
    <property type="term" value="C:alpha DNA polymerase:primase complex"/>
    <property type="evidence" value="ECO:0007669"/>
    <property type="project" value="EnsemblFungi"/>
</dbReference>
<evidence type="ECO:0000256" key="8">
    <source>
        <dbReference type="ARBA" id="ARBA00023125"/>
    </source>
</evidence>